<reference evidence="3" key="1">
    <citation type="journal article" date="2023" name="Commun. Biol.">
        <title>Genome analysis of Parmales, the sister group of diatoms, reveals the evolutionary specialization of diatoms from phago-mixotrophs to photoautotrophs.</title>
        <authorList>
            <person name="Ban H."/>
            <person name="Sato S."/>
            <person name="Yoshikawa S."/>
            <person name="Yamada K."/>
            <person name="Nakamura Y."/>
            <person name="Ichinomiya M."/>
            <person name="Sato N."/>
            <person name="Blanc-Mathieu R."/>
            <person name="Endo H."/>
            <person name="Kuwata A."/>
            <person name="Ogata H."/>
        </authorList>
    </citation>
    <scope>NUCLEOTIDE SEQUENCE [LARGE SCALE GENOMIC DNA]</scope>
</reference>
<name>A0A9W7GRV8_9STRA</name>
<feature type="compositionally biased region" description="Acidic residues" evidence="1">
    <location>
        <begin position="38"/>
        <end position="49"/>
    </location>
</feature>
<keyword evidence="3" id="KW-1185">Reference proteome</keyword>
<accession>A0A9W7GRV8</accession>
<proteinExistence type="predicted"/>
<feature type="compositionally biased region" description="Acidic residues" evidence="1">
    <location>
        <begin position="19"/>
        <end position="31"/>
    </location>
</feature>
<comment type="caution">
    <text evidence="2">The sequence shown here is derived from an EMBL/GenBank/DDBJ whole genome shotgun (WGS) entry which is preliminary data.</text>
</comment>
<sequence>MEHQEEYGRTKGPLGGGEVDSESDTDSDTSDIDYSPAEGEDDEWDEEEVGQPKDDREKLARITKRNFLRLYKPRYKSLTRSMPREKPKHYEGWLLVRQERIKNVTEWESKSPHGLIVEDGYQDDKCQKKSYQLRRCASSIRPQLLYVLLFGYHSRINE</sequence>
<evidence type="ECO:0000313" key="2">
    <source>
        <dbReference type="EMBL" id="GMI49170.1"/>
    </source>
</evidence>
<organism evidence="2 3">
    <name type="scientific">Triparma columacea</name>
    <dbReference type="NCBI Taxonomy" id="722753"/>
    <lineage>
        <taxon>Eukaryota</taxon>
        <taxon>Sar</taxon>
        <taxon>Stramenopiles</taxon>
        <taxon>Ochrophyta</taxon>
        <taxon>Bolidophyceae</taxon>
        <taxon>Parmales</taxon>
        <taxon>Triparmaceae</taxon>
        <taxon>Triparma</taxon>
    </lineage>
</organism>
<evidence type="ECO:0000256" key="1">
    <source>
        <dbReference type="SAM" id="MobiDB-lite"/>
    </source>
</evidence>
<protein>
    <submittedName>
        <fullName evidence="2">Uncharacterized protein</fullName>
    </submittedName>
</protein>
<evidence type="ECO:0000313" key="3">
    <source>
        <dbReference type="Proteomes" id="UP001165065"/>
    </source>
</evidence>
<feature type="compositionally biased region" description="Basic and acidic residues" evidence="1">
    <location>
        <begin position="50"/>
        <end position="59"/>
    </location>
</feature>
<gene>
    <name evidence="2" type="ORF">TrCOL_g6103</name>
</gene>
<feature type="region of interest" description="Disordered" evidence="1">
    <location>
        <begin position="1"/>
        <end position="59"/>
    </location>
</feature>
<dbReference type="Proteomes" id="UP001165065">
    <property type="component" value="Unassembled WGS sequence"/>
</dbReference>
<dbReference type="AlphaFoldDB" id="A0A9W7GRV8"/>
<dbReference type="EMBL" id="BRYA01000471">
    <property type="protein sequence ID" value="GMI49170.1"/>
    <property type="molecule type" value="Genomic_DNA"/>
</dbReference>